<accession>A0A0G1VSL1</accession>
<keyword evidence="2" id="KW-0949">S-adenosyl-L-methionine</keyword>
<protein>
    <recommendedName>
        <fullName evidence="7">Nuclear protein SET</fullName>
    </recommendedName>
</protein>
<dbReference type="SMART" id="SM00317">
    <property type="entry name" value="SET"/>
    <property type="match status" value="1"/>
</dbReference>
<evidence type="ECO:0000259" key="4">
    <source>
        <dbReference type="PROSITE" id="PS50868"/>
    </source>
</evidence>
<dbReference type="AlphaFoldDB" id="A0A0G1VSL1"/>
<dbReference type="PROSITE" id="PS50280">
    <property type="entry name" value="SET"/>
    <property type="match status" value="1"/>
</dbReference>
<evidence type="ECO:0000259" key="3">
    <source>
        <dbReference type="PROSITE" id="PS50280"/>
    </source>
</evidence>
<dbReference type="EMBL" id="LCPZ01000001">
    <property type="protein sequence ID" value="KKW09508.1"/>
    <property type="molecule type" value="Genomic_DNA"/>
</dbReference>
<dbReference type="PANTHER" id="PTHR12350:SF19">
    <property type="entry name" value="SET DOMAIN-CONTAINING PROTEIN"/>
    <property type="match status" value="1"/>
</dbReference>
<evidence type="ECO:0000313" key="5">
    <source>
        <dbReference type="EMBL" id="KKW09508.1"/>
    </source>
</evidence>
<keyword evidence="1" id="KW-0808">Transferase</keyword>
<sequence length="204" mass="23711">MCVHAGAVRSIRNVTEFDFYQGRSLTMCNTGCCTDEKNRMRHLEVRKSLTQGKGVFTLRDFKKDEIVYTVSRGKFVKKNEVKNLSEYEQEHLDRVDLDTYELMQEPACFVNHSCEPNVIEELLQDRILGRAYRDINKGEEIGVDYRIRAFDDWKMECKCGSKTCSGMVEGNFFSLPPDLQKKYLPFAPKFIQDEYAGRTQKSEV</sequence>
<dbReference type="Proteomes" id="UP000033965">
    <property type="component" value="Unassembled WGS sequence"/>
</dbReference>
<dbReference type="SUPFAM" id="SSF82199">
    <property type="entry name" value="SET domain"/>
    <property type="match status" value="1"/>
</dbReference>
<dbReference type="Pfam" id="PF00856">
    <property type="entry name" value="SET"/>
    <property type="match status" value="1"/>
</dbReference>
<dbReference type="InterPro" id="IPR001214">
    <property type="entry name" value="SET_dom"/>
</dbReference>
<comment type="caution">
    <text evidence="5">The sequence shown here is derived from an EMBL/GenBank/DDBJ whole genome shotgun (WGS) entry which is preliminary data.</text>
</comment>
<name>A0A0G1VSL1_9BACT</name>
<dbReference type="InterPro" id="IPR046341">
    <property type="entry name" value="SET_dom_sf"/>
</dbReference>
<feature type="domain" description="Post-SET" evidence="4">
    <location>
        <begin position="153"/>
        <end position="169"/>
    </location>
</feature>
<organism evidence="5 6">
    <name type="scientific">Candidatus Kaiserbacteria bacterium GW2011_GWA2_49_19</name>
    <dbReference type="NCBI Taxonomy" id="1618669"/>
    <lineage>
        <taxon>Bacteria</taxon>
        <taxon>Candidatus Kaiseribacteriota</taxon>
    </lineage>
</organism>
<dbReference type="PANTHER" id="PTHR12350">
    <property type="entry name" value="HISTONE-LYSINE N-METHYLTRANSFERASE-RELATED"/>
    <property type="match status" value="1"/>
</dbReference>
<evidence type="ECO:0000256" key="2">
    <source>
        <dbReference type="ARBA" id="ARBA00022691"/>
    </source>
</evidence>
<dbReference type="InterPro" id="IPR053201">
    <property type="entry name" value="Flavunoidine_N-MTase"/>
</dbReference>
<dbReference type="PROSITE" id="PS50868">
    <property type="entry name" value="POST_SET"/>
    <property type="match status" value="1"/>
</dbReference>
<dbReference type="Gene3D" id="2.170.270.10">
    <property type="entry name" value="SET domain"/>
    <property type="match status" value="1"/>
</dbReference>
<proteinExistence type="predicted"/>
<dbReference type="GO" id="GO:0016740">
    <property type="term" value="F:transferase activity"/>
    <property type="evidence" value="ECO:0007669"/>
    <property type="project" value="UniProtKB-KW"/>
</dbReference>
<evidence type="ECO:0000256" key="1">
    <source>
        <dbReference type="ARBA" id="ARBA00022679"/>
    </source>
</evidence>
<evidence type="ECO:0008006" key="7">
    <source>
        <dbReference type="Google" id="ProtNLM"/>
    </source>
</evidence>
<dbReference type="InterPro" id="IPR003616">
    <property type="entry name" value="Post-SET_dom"/>
</dbReference>
<feature type="domain" description="SET" evidence="3">
    <location>
        <begin position="41"/>
        <end position="146"/>
    </location>
</feature>
<gene>
    <name evidence="5" type="ORF">UY44_C0001G0073</name>
</gene>
<reference evidence="5 6" key="1">
    <citation type="journal article" date="2015" name="Nature">
        <title>rRNA introns, odd ribosomes, and small enigmatic genomes across a large radiation of phyla.</title>
        <authorList>
            <person name="Brown C.T."/>
            <person name="Hug L.A."/>
            <person name="Thomas B.C."/>
            <person name="Sharon I."/>
            <person name="Castelle C.J."/>
            <person name="Singh A."/>
            <person name="Wilkins M.J."/>
            <person name="Williams K.H."/>
            <person name="Banfield J.F."/>
        </authorList>
    </citation>
    <scope>NUCLEOTIDE SEQUENCE [LARGE SCALE GENOMIC DNA]</scope>
</reference>
<evidence type="ECO:0000313" key="6">
    <source>
        <dbReference type="Proteomes" id="UP000033965"/>
    </source>
</evidence>